<proteinExistence type="predicted"/>
<dbReference type="InterPro" id="IPR029058">
    <property type="entry name" value="AB_hydrolase_fold"/>
</dbReference>
<dbReference type="Proteomes" id="UP000198662">
    <property type="component" value="Unassembled WGS sequence"/>
</dbReference>
<feature type="region of interest" description="Disordered" evidence="2">
    <location>
        <begin position="1"/>
        <end position="42"/>
    </location>
</feature>
<dbReference type="Gene3D" id="3.40.50.1820">
    <property type="entry name" value="alpha/beta hydrolase"/>
    <property type="match status" value="1"/>
</dbReference>
<sequence length="330" mass="35730">MSNRPPFAPEIERALSQRTDLTTSLRPDEIPQLRSRAVAPDEDEITRGGEFTLSRHRAHDPRTGASPDMVLLRPRKRPGPVPVLYYLHGGGLVAGNALDDLAMAAELASSAGMAVATAEYRLAPEHRYPAAVEDVYAGLQWTAANARDLGLDPDRIVIGGISAGGGLAAAAALLARDRSGPGLLGQILICPMLDDRNDTESSRQMEGAGVWDRTANETGWSAYLGDRPRRDVPVYASPGRATDLSGLPPTYVDAGSAETFRDEDVEYARRIWAACGTAELHIWQGGAHAFDAWIPEAALSRQARRTRAEWLRRLLADESARGDDQRPVHA</sequence>
<keyword evidence="1" id="KW-0378">Hydrolase</keyword>
<organism evidence="4 5">
    <name type="scientific">Glycomyces sambucus</name>
    <dbReference type="NCBI Taxonomy" id="380244"/>
    <lineage>
        <taxon>Bacteria</taxon>
        <taxon>Bacillati</taxon>
        <taxon>Actinomycetota</taxon>
        <taxon>Actinomycetes</taxon>
        <taxon>Glycomycetales</taxon>
        <taxon>Glycomycetaceae</taxon>
        <taxon>Glycomyces</taxon>
    </lineage>
</organism>
<evidence type="ECO:0000313" key="5">
    <source>
        <dbReference type="Proteomes" id="UP000198662"/>
    </source>
</evidence>
<dbReference type="STRING" id="380244.SAMN05216298_3161"/>
<feature type="domain" description="Alpha/beta hydrolase fold-3" evidence="3">
    <location>
        <begin position="85"/>
        <end position="290"/>
    </location>
</feature>
<reference evidence="5" key="1">
    <citation type="submission" date="2016-10" db="EMBL/GenBank/DDBJ databases">
        <authorList>
            <person name="Varghese N."/>
            <person name="Submissions S."/>
        </authorList>
    </citation>
    <scope>NUCLEOTIDE SEQUENCE [LARGE SCALE GENOMIC DNA]</scope>
    <source>
        <strain evidence="5">CGMCC 4.3147</strain>
    </source>
</reference>
<evidence type="ECO:0000256" key="2">
    <source>
        <dbReference type="SAM" id="MobiDB-lite"/>
    </source>
</evidence>
<evidence type="ECO:0000313" key="4">
    <source>
        <dbReference type="EMBL" id="SDL22861.1"/>
    </source>
</evidence>
<dbReference type="PANTHER" id="PTHR48081:SF8">
    <property type="entry name" value="ALPHA_BETA HYDROLASE FOLD-3 DOMAIN-CONTAINING PROTEIN-RELATED"/>
    <property type="match status" value="1"/>
</dbReference>
<gene>
    <name evidence="4" type="ORF">SAMN05216298_3161</name>
</gene>
<name>A0A1G9ICC8_9ACTN</name>
<dbReference type="Pfam" id="PF07859">
    <property type="entry name" value="Abhydrolase_3"/>
    <property type="match status" value="1"/>
</dbReference>
<dbReference type="GO" id="GO:0016787">
    <property type="term" value="F:hydrolase activity"/>
    <property type="evidence" value="ECO:0007669"/>
    <property type="project" value="UniProtKB-KW"/>
</dbReference>
<feature type="compositionally biased region" description="Polar residues" evidence="2">
    <location>
        <begin position="16"/>
        <end position="25"/>
    </location>
</feature>
<protein>
    <submittedName>
        <fullName evidence="4">Acetyl esterase/lipase</fullName>
    </submittedName>
</protein>
<evidence type="ECO:0000256" key="1">
    <source>
        <dbReference type="ARBA" id="ARBA00022801"/>
    </source>
</evidence>
<dbReference type="PANTHER" id="PTHR48081">
    <property type="entry name" value="AB HYDROLASE SUPERFAMILY PROTEIN C4A8.06C"/>
    <property type="match status" value="1"/>
</dbReference>
<dbReference type="EMBL" id="FNGF01000004">
    <property type="protein sequence ID" value="SDL22861.1"/>
    <property type="molecule type" value="Genomic_DNA"/>
</dbReference>
<evidence type="ECO:0000259" key="3">
    <source>
        <dbReference type="Pfam" id="PF07859"/>
    </source>
</evidence>
<dbReference type="RefSeq" id="WP_218126507.1">
    <property type="nucleotide sequence ID" value="NZ_FNGF01000004.1"/>
</dbReference>
<dbReference type="AlphaFoldDB" id="A0A1G9ICC8"/>
<keyword evidence="5" id="KW-1185">Reference proteome</keyword>
<dbReference type="InterPro" id="IPR013094">
    <property type="entry name" value="AB_hydrolase_3"/>
</dbReference>
<accession>A0A1G9ICC8</accession>
<dbReference type="InterPro" id="IPR050300">
    <property type="entry name" value="GDXG_lipolytic_enzyme"/>
</dbReference>
<dbReference type="SUPFAM" id="SSF53474">
    <property type="entry name" value="alpha/beta-Hydrolases"/>
    <property type="match status" value="1"/>
</dbReference>